<keyword evidence="3" id="KW-1185">Reference proteome</keyword>
<proteinExistence type="predicted"/>
<evidence type="ECO:0000259" key="1">
    <source>
        <dbReference type="Pfam" id="PF18545"/>
    </source>
</evidence>
<dbReference type="Pfam" id="PF18545">
    <property type="entry name" value="HalOD1"/>
    <property type="match status" value="1"/>
</dbReference>
<dbReference type="AlphaFoldDB" id="A0ABD5Q9E5"/>
<feature type="domain" description="Halobacterial output" evidence="1">
    <location>
        <begin position="19"/>
        <end position="94"/>
    </location>
</feature>
<dbReference type="InterPro" id="IPR040624">
    <property type="entry name" value="HalOD1"/>
</dbReference>
<reference evidence="2 3" key="1">
    <citation type="journal article" date="2019" name="Int. J. Syst. Evol. Microbiol.">
        <title>The Global Catalogue of Microorganisms (GCM) 10K type strain sequencing project: providing services to taxonomists for standard genome sequencing and annotation.</title>
        <authorList>
            <consortium name="The Broad Institute Genomics Platform"/>
            <consortium name="The Broad Institute Genome Sequencing Center for Infectious Disease"/>
            <person name="Wu L."/>
            <person name="Ma J."/>
        </authorList>
    </citation>
    <scope>NUCLEOTIDE SEQUENCE [LARGE SCALE GENOMIC DNA]</scope>
    <source>
        <strain evidence="2 3">CGMCC 1.15824</strain>
    </source>
</reference>
<dbReference type="Proteomes" id="UP001595925">
    <property type="component" value="Unassembled WGS sequence"/>
</dbReference>
<name>A0ABD5Q9E5_9EURY</name>
<evidence type="ECO:0000313" key="3">
    <source>
        <dbReference type="Proteomes" id="UP001595925"/>
    </source>
</evidence>
<accession>A0ABD5Q9E5</accession>
<dbReference type="RefSeq" id="WP_224828907.1">
    <property type="nucleotide sequence ID" value="NZ_JAIVEF010000012.1"/>
</dbReference>
<protein>
    <submittedName>
        <fullName evidence="2">HalOD1 output domain-containing protein</fullName>
    </submittedName>
</protein>
<sequence length="105" mass="11443">MPNEGWGFITQAHYDPDDSRDLTTVIVRAVAEAEDVPPTEIKNPPLYEVVDIAGIDDALFGRPEAHQSGMGSTVEFRYNGYKVSVEADGWVTVSDRSRDSNADGG</sequence>
<organism evidence="2 3">
    <name type="scientific">Saliphagus infecundisoli</name>
    <dbReference type="NCBI Taxonomy" id="1849069"/>
    <lineage>
        <taxon>Archaea</taxon>
        <taxon>Methanobacteriati</taxon>
        <taxon>Methanobacteriota</taxon>
        <taxon>Stenosarchaea group</taxon>
        <taxon>Halobacteria</taxon>
        <taxon>Halobacteriales</taxon>
        <taxon>Natrialbaceae</taxon>
        <taxon>Saliphagus</taxon>
    </lineage>
</organism>
<comment type="caution">
    <text evidence="2">The sequence shown here is derived from an EMBL/GenBank/DDBJ whole genome shotgun (WGS) entry which is preliminary data.</text>
</comment>
<evidence type="ECO:0000313" key="2">
    <source>
        <dbReference type="EMBL" id="MFC4986380.1"/>
    </source>
</evidence>
<gene>
    <name evidence="2" type="ORF">ACFPFO_01030</name>
</gene>
<dbReference type="EMBL" id="JBHSJG010000004">
    <property type="protein sequence ID" value="MFC4986380.1"/>
    <property type="molecule type" value="Genomic_DNA"/>
</dbReference>